<evidence type="ECO:0000313" key="2">
    <source>
        <dbReference type="EMBL" id="GAK55439.1"/>
    </source>
</evidence>
<evidence type="ECO:0000256" key="1">
    <source>
        <dbReference type="ARBA" id="ARBA00022801"/>
    </source>
</evidence>
<dbReference type="eggNOG" id="COG1011">
    <property type="taxonomic scope" value="Bacteria"/>
</dbReference>
<dbReference type="AlphaFoldDB" id="A0A0S6WA80"/>
<dbReference type="Gene3D" id="1.10.150.240">
    <property type="entry name" value="Putative phosphatase, domain 2"/>
    <property type="match status" value="1"/>
</dbReference>
<dbReference type="InterPro" id="IPR036412">
    <property type="entry name" value="HAD-like_sf"/>
</dbReference>
<gene>
    <name evidence="2" type="ORF">U27_02273</name>
</gene>
<dbReference type="SUPFAM" id="SSF56784">
    <property type="entry name" value="HAD-like"/>
    <property type="match status" value="1"/>
</dbReference>
<keyword evidence="3" id="KW-1185">Reference proteome</keyword>
<dbReference type="SFLD" id="SFLDG01129">
    <property type="entry name" value="C1.5:_HAD__Beta-PGM__Phosphata"/>
    <property type="match status" value="1"/>
</dbReference>
<dbReference type="Pfam" id="PF00702">
    <property type="entry name" value="Hydrolase"/>
    <property type="match status" value="1"/>
</dbReference>
<dbReference type="Gene3D" id="3.40.50.1000">
    <property type="entry name" value="HAD superfamily/HAD-like"/>
    <property type="match status" value="1"/>
</dbReference>
<keyword evidence="1 2" id="KW-0378">Hydrolase</keyword>
<dbReference type="STRING" id="1499967.U27_02273"/>
<organism evidence="2">
    <name type="scientific">Vecturithrix granuli</name>
    <dbReference type="NCBI Taxonomy" id="1499967"/>
    <lineage>
        <taxon>Bacteria</taxon>
        <taxon>Candidatus Moduliflexota</taxon>
        <taxon>Candidatus Vecturitrichia</taxon>
        <taxon>Candidatus Vecturitrichales</taxon>
        <taxon>Candidatus Vecturitrichaceae</taxon>
        <taxon>Candidatus Vecturithrix</taxon>
    </lineage>
</organism>
<proteinExistence type="predicted"/>
<accession>A0A0S6WA80</accession>
<dbReference type="SFLD" id="SFLDS00003">
    <property type="entry name" value="Haloacid_Dehalogenase"/>
    <property type="match status" value="1"/>
</dbReference>
<name>A0A0S6WA80_VECG1</name>
<dbReference type="Proteomes" id="UP000030661">
    <property type="component" value="Unassembled WGS sequence"/>
</dbReference>
<reference evidence="2" key="1">
    <citation type="journal article" date="2015" name="PeerJ">
        <title>First genomic representation of candidate bacterial phylum KSB3 points to enhanced environmental sensing as a trigger of wastewater bulking.</title>
        <authorList>
            <person name="Sekiguchi Y."/>
            <person name="Ohashi A."/>
            <person name="Parks D.H."/>
            <person name="Yamauchi T."/>
            <person name="Tyson G.W."/>
            <person name="Hugenholtz P."/>
        </authorList>
    </citation>
    <scope>NUCLEOTIDE SEQUENCE [LARGE SCALE GENOMIC DNA]</scope>
</reference>
<dbReference type="PANTHER" id="PTHR43316">
    <property type="entry name" value="HYDROLASE, HALOACID DELAHOGENASE-RELATED"/>
    <property type="match status" value="1"/>
</dbReference>
<dbReference type="InterPro" id="IPR051540">
    <property type="entry name" value="S-2-haloacid_dehalogenase"/>
</dbReference>
<dbReference type="EMBL" id="DF820463">
    <property type="protein sequence ID" value="GAK55439.1"/>
    <property type="molecule type" value="Genomic_DNA"/>
</dbReference>
<protein>
    <submittedName>
        <fullName evidence="2">Haloacid dehalogenase domain protein hydrolase</fullName>
    </submittedName>
</protein>
<dbReference type="InterPro" id="IPR023214">
    <property type="entry name" value="HAD_sf"/>
</dbReference>
<dbReference type="InterPro" id="IPR023198">
    <property type="entry name" value="PGP-like_dom2"/>
</dbReference>
<dbReference type="PANTHER" id="PTHR43316:SF8">
    <property type="entry name" value="HAD FAMILY HYDROLASE"/>
    <property type="match status" value="1"/>
</dbReference>
<evidence type="ECO:0000313" key="3">
    <source>
        <dbReference type="Proteomes" id="UP000030661"/>
    </source>
</evidence>
<sequence>MKFDVIAFDADDTLWQNETLFAATKDKFKALLNPYCSPETIQEQLDHTEIRNLRYFGYGIKGFTLSMIETAIQLTDGHIRGSEIQKLIEFGKAMLTTPIKLFDHVEQVLTNLARSYTLMLVTKGDLFDQESKLARSGLSRYFTYVEILSEKDATSYRTLLQTYHIPPERFLMVGNSLRSDILPVIEIGARTVYIPYDITWSHENIFPENQGAKGYYECCHIGEVPELLHTLEQC</sequence>
<dbReference type="HOGENOM" id="CLU_074041_0_0_0"/>
<dbReference type="GO" id="GO:0016787">
    <property type="term" value="F:hydrolase activity"/>
    <property type="evidence" value="ECO:0007669"/>
    <property type="project" value="UniProtKB-KW"/>
</dbReference>